<evidence type="ECO:0000313" key="6">
    <source>
        <dbReference type="Proteomes" id="UP000243535"/>
    </source>
</evidence>
<evidence type="ECO:0000256" key="2">
    <source>
        <dbReference type="ARBA" id="ARBA00022643"/>
    </source>
</evidence>
<evidence type="ECO:0000259" key="4">
    <source>
        <dbReference type="PROSITE" id="PS50902"/>
    </source>
</evidence>
<reference evidence="6" key="1">
    <citation type="submission" date="2015-08" db="EMBL/GenBank/DDBJ databases">
        <authorList>
            <person name="Varghese N."/>
        </authorList>
    </citation>
    <scope>NUCLEOTIDE SEQUENCE [LARGE SCALE GENOMIC DNA]</scope>
    <source>
        <strain evidence="6">DSM 17901</strain>
    </source>
</reference>
<dbReference type="AlphaFoldDB" id="A0A0K6H784"/>
<organism evidence="5 6">
    <name type="scientific">Gulbenkiania indica</name>
    <dbReference type="NCBI Taxonomy" id="375574"/>
    <lineage>
        <taxon>Bacteria</taxon>
        <taxon>Pseudomonadati</taxon>
        <taxon>Pseudomonadota</taxon>
        <taxon>Betaproteobacteria</taxon>
        <taxon>Neisseriales</taxon>
        <taxon>Chromobacteriaceae</taxon>
        <taxon>Gulbenkiania</taxon>
    </lineage>
</organism>
<dbReference type="STRING" id="375574.GCA_001418035_02565"/>
<accession>A0A0K6H784</accession>
<evidence type="ECO:0000313" key="5">
    <source>
        <dbReference type="EMBL" id="CUA86759.1"/>
    </source>
</evidence>
<keyword evidence="6" id="KW-1185">Reference proteome</keyword>
<sequence length="152" mass="16108">MTKCLLILYASQTGRTERLAEACHEGALRCEGVTVHVRRAASASLEDLLAADGVLIGTPENFGYMAGAVKDFFDRTFYPAQGRVEGLPYGLFVSAGNDGRGAVASVERIARGYPFKPVCPPLIVHGEPDEAALAAAQEMGETLATGILMGMF</sequence>
<dbReference type="Proteomes" id="UP000243535">
    <property type="component" value="Unassembled WGS sequence"/>
</dbReference>
<dbReference type="RefSeq" id="WP_054284801.1">
    <property type="nucleotide sequence ID" value="NZ_CYHA01000009.1"/>
</dbReference>
<feature type="domain" description="Flavodoxin-like" evidence="4">
    <location>
        <begin position="5"/>
        <end position="152"/>
    </location>
</feature>
<dbReference type="OrthoDB" id="5736081at2"/>
<dbReference type="InterPro" id="IPR029039">
    <property type="entry name" value="Flavoprotein-like_sf"/>
</dbReference>
<dbReference type="InterPro" id="IPR008254">
    <property type="entry name" value="Flavodoxin/NO_synth"/>
</dbReference>
<evidence type="ECO:0000256" key="3">
    <source>
        <dbReference type="ARBA" id="ARBA00029652"/>
    </source>
</evidence>
<dbReference type="PROSITE" id="PS50902">
    <property type="entry name" value="FLAVODOXIN_LIKE"/>
    <property type="match status" value="1"/>
</dbReference>
<keyword evidence="2" id="KW-0288">FMN</keyword>
<dbReference type="SUPFAM" id="SSF52218">
    <property type="entry name" value="Flavoproteins"/>
    <property type="match status" value="1"/>
</dbReference>
<dbReference type="GO" id="GO:0016020">
    <property type="term" value="C:membrane"/>
    <property type="evidence" value="ECO:0007669"/>
    <property type="project" value="TreeGrafter"/>
</dbReference>
<keyword evidence="1" id="KW-0285">Flavoprotein</keyword>
<protein>
    <recommendedName>
        <fullName evidence="3">Flavoprotein WrbA</fullName>
    </recommendedName>
</protein>
<dbReference type="GO" id="GO:0003955">
    <property type="term" value="F:NAD(P)H dehydrogenase (quinone) activity"/>
    <property type="evidence" value="ECO:0007669"/>
    <property type="project" value="TreeGrafter"/>
</dbReference>
<dbReference type="GO" id="GO:0010181">
    <property type="term" value="F:FMN binding"/>
    <property type="evidence" value="ECO:0007669"/>
    <property type="project" value="InterPro"/>
</dbReference>
<dbReference type="Pfam" id="PF00258">
    <property type="entry name" value="Flavodoxin_1"/>
    <property type="match status" value="1"/>
</dbReference>
<proteinExistence type="predicted"/>
<dbReference type="PANTHER" id="PTHR30546:SF23">
    <property type="entry name" value="FLAVOPROTEIN-LIKE PROTEIN YCP4-RELATED"/>
    <property type="match status" value="1"/>
</dbReference>
<dbReference type="Gene3D" id="3.40.50.360">
    <property type="match status" value="1"/>
</dbReference>
<gene>
    <name evidence="5" type="ORF">Ga0061063_2793</name>
</gene>
<dbReference type="EMBL" id="CYHA01000009">
    <property type="protein sequence ID" value="CUA86759.1"/>
    <property type="molecule type" value="Genomic_DNA"/>
</dbReference>
<evidence type="ECO:0000256" key="1">
    <source>
        <dbReference type="ARBA" id="ARBA00022630"/>
    </source>
</evidence>
<name>A0A0K6H784_9NEIS</name>
<dbReference type="PANTHER" id="PTHR30546">
    <property type="entry name" value="FLAVODOXIN-RELATED PROTEIN WRBA-RELATED"/>
    <property type="match status" value="1"/>
</dbReference>